<name>X0ZEU6_9ZZZZ</name>
<dbReference type="Pfam" id="PF04326">
    <property type="entry name" value="SLFN_AlbA_2"/>
    <property type="match status" value="1"/>
</dbReference>
<evidence type="ECO:0000259" key="1">
    <source>
        <dbReference type="Pfam" id="PF04326"/>
    </source>
</evidence>
<organism evidence="2">
    <name type="scientific">marine sediment metagenome</name>
    <dbReference type="NCBI Taxonomy" id="412755"/>
    <lineage>
        <taxon>unclassified sequences</taxon>
        <taxon>metagenomes</taxon>
        <taxon>ecological metagenomes</taxon>
    </lineage>
</organism>
<dbReference type="InterPro" id="IPR038461">
    <property type="entry name" value="Schlafen_AlbA_2_dom_sf"/>
</dbReference>
<gene>
    <name evidence="2" type="ORF">S01H4_18173</name>
</gene>
<protein>
    <recommendedName>
        <fullName evidence="1">Schlafen AlbA-2 domain-containing protein</fullName>
    </recommendedName>
</protein>
<feature type="non-terminal residue" evidence="2">
    <location>
        <position position="1"/>
    </location>
</feature>
<dbReference type="Gene3D" id="3.30.950.30">
    <property type="entry name" value="Schlafen, AAA domain"/>
    <property type="match status" value="1"/>
</dbReference>
<evidence type="ECO:0000313" key="2">
    <source>
        <dbReference type="EMBL" id="GAG67814.1"/>
    </source>
</evidence>
<dbReference type="InterPro" id="IPR007421">
    <property type="entry name" value="Schlafen_AlbA_2_dom"/>
</dbReference>
<accession>X0ZEU6</accession>
<feature type="domain" description="Schlafen AlbA-2" evidence="1">
    <location>
        <begin position="1"/>
        <end position="79"/>
    </location>
</feature>
<proteinExistence type="predicted"/>
<sequence>FYGIDDSGTIVGSDISRQDFDQRIQNSIRNTIKPHPIIDIKDKNVYGAKIMLILIPPWNRKNFYQFTKSEKYLIRRGTNRFVISPEELEKLKKGKYVV</sequence>
<dbReference type="AlphaFoldDB" id="X0ZEU6"/>
<comment type="caution">
    <text evidence="2">The sequence shown here is derived from an EMBL/GenBank/DDBJ whole genome shotgun (WGS) entry which is preliminary data.</text>
</comment>
<dbReference type="EMBL" id="BART01008045">
    <property type="protein sequence ID" value="GAG67814.1"/>
    <property type="molecule type" value="Genomic_DNA"/>
</dbReference>
<reference evidence="2" key="1">
    <citation type="journal article" date="2014" name="Front. Microbiol.">
        <title>High frequency of phylogenetically diverse reductive dehalogenase-homologous genes in deep subseafloor sedimentary metagenomes.</title>
        <authorList>
            <person name="Kawai M."/>
            <person name="Futagami T."/>
            <person name="Toyoda A."/>
            <person name="Takaki Y."/>
            <person name="Nishi S."/>
            <person name="Hori S."/>
            <person name="Arai W."/>
            <person name="Tsubouchi T."/>
            <person name="Morono Y."/>
            <person name="Uchiyama I."/>
            <person name="Ito T."/>
            <person name="Fujiyama A."/>
            <person name="Inagaki F."/>
            <person name="Takami H."/>
        </authorList>
    </citation>
    <scope>NUCLEOTIDE SEQUENCE</scope>
    <source>
        <strain evidence="2">Expedition CK06-06</strain>
    </source>
</reference>